<feature type="signal peptide" evidence="11">
    <location>
        <begin position="1"/>
        <end position="17"/>
    </location>
</feature>
<dbReference type="GO" id="GO:1902603">
    <property type="term" value="P:carnitine transmembrane transport"/>
    <property type="evidence" value="ECO:0007669"/>
    <property type="project" value="TreeGrafter"/>
</dbReference>
<dbReference type="OrthoDB" id="14252at2759"/>
<feature type="domain" description="FAS1" evidence="12">
    <location>
        <begin position="493"/>
        <end position="636"/>
    </location>
</feature>
<comment type="similarity">
    <text evidence="2">Belongs to the mitochondrial carrier (TC 2.A.29) family.</text>
</comment>
<keyword evidence="6 10" id="KW-1133">Transmembrane helix</keyword>
<dbReference type="InterPro" id="IPR018108">
    <property type="entry name" value="MCP_transmembrane"/>
</dbReference>
<comment type="subcellular location">
    <subcellularLocation>
        <location evidence="1">Mitochondrion membrane</location>
        <topology evidence="1">Multi-pass membrane protein</topology>
    </subcellularLocation>
</comment>
<dbReference type="InterPro" id="IPR000782">
    <property type="entry name" value="FAS1_domain"/>
</dbReference>
<evidence type="ECO:0000256" key="2">
    <source>
        <dbReference type="ARBA" id="ARBA00006375"/>
    </source>
</evidence>
<evidence type="ECO:0000256" key="9">
    <source>
        <dbReference type="PROSITE-ProRule" id="PRU00282"/>
    </source>
</evidence>
<keyword evidence="5" id="KW-0677">Repeat</keyword>
<keyword evidence="11" id="KW-0732">Signal</keyword>
<evidence type="ECO:0000256" key="11">
    <source>
        <dbReference type="SAM" id="SignalP"/>
    </source>
</evidence>
<evidence type="ECO:0000256" key="8">
    <source>
        <dbReference type="ARBA" id="ARBA00023136"/>
    </source>
</evidence>
<dbReference type="SUPFAM" id="SSF82153">
    <property type="entry name" value="FAS1 domain"/>
    <property type="match status" value="5"/>
</dbReference>
<dbReference type="GO" id="GO:0006839">
    <property type="term" value="P:mitochondrial transport"/>
    <property type="evidence" value="ECO:0007669"/>
    <property type="project" value="TreeGrafter"/>
</dbReference>
<dbReference type="GO" id="GO:0015227">
    <property type="term" value="F:O-acyl-L-carnitine transmembrane transporter activity"/>
    <property type="evidence" value="ECO:0007669"/>
    <property type="project" value="TreeGrafter"/>
</dbReference>
<dbReference type="PANTHER" id="PTHR45624">
    <property type="entry name" value="MITOCHONDRIAL BASIC AMINO ACIDS TRANSPORTER-RELATED"/>
    <property type="match status" value="1"/>
</dbReference>
<feature type="repeat" description="Solcar" evidence="9">
    <location>
        <begin position="838"/>
        <end position="923"/>
    </location>
</feature>
<evidence type="ECO:0000256" key="5">
    <source>
        <dbReference type="ARBA" id="ARBA00022737"/>
    </source>
</evidence>
<dbReference type="EMBL" id="ML769392">
    <property type="protein sequence ID" value="KAE9408258.1"/>
    <property type="molecule type" value="Genomic_DNA"/>
</dbReference>
<keyword evidence="7" id="KW-0496">Mitochondrion</keyword>
<gene>
    <name evidence="13" type="ORF">BT96DRAFT_962911</name>
</gene>
<feature type="domain" description="FAS1" evidence="12">
    <location>
        <begin position="206"/>
        <end position="338"/>
    </location>
</feature>
<dbReference type="Pfam" id="PF00153">
    <property type="entry name" value="Mito_carr"/>
    <property type="match status" value="3"/>
</dbReference>
<dbReference type="AlphaFoldDB" id="A0A6A4IG67"/>
<evidence type="ECO:0000259" key="12">
    <source>
        <dbReference type="PROSITE" id="PS50213"/>
    </source>
</evidence>
<feature type="repeat" description="Solcar" evidence="9">
    <location>
        <begin position="936"/>
        <end position="1025"/>
    </location>
</feature>
<feature type="repeat" description="Solcar" evidence="9">
    <location>
        <begin position="1036"/>
        <end position="1121"/>
    </location>
</feature>
<feature type="chain" id="PRO_5025629221" description="FAS1 domain-containing protein" evidence="11">
    <location>
        <begin position="18"/>
        <end position="1126"/>
    </location>
</feature>
<feature type="transmembrane region" description="Helical" evidence="10">
    <location>
        <begin position="844"/>
        <end position="861"/>
    </location>
</feature>
<organism evidence="13 14">
    <name type="scientific">Gymnopus androsaceus JB14</name>
    <dbReference type="NCBI Taxonomy" id="1447944"/>
    <lineage>
        <taxon>Eukaryota</taxon>
        <taxon>Fungi</taxon>
        <taxon>Dikarya</taxon>
        <taxon>Basidiomycota</taxon>
        <taxon>Agaricomycotina</taxon>
        <taxon>Agaricomycetes</taxon>
        <taxon>Agaricomycetidae</taxon>
        <taxon>Agaricales</taxon>
        <taxon>Marasmiineae</taxon>
        <taxon>Omphalotaceae</taxon>
        <taxon>Gymnopus</taxon>
    </lineage>
</organism>
<evidence type="ECO:0000256" key="3">
    <source>
        <dbReference type="ARBA" id="ARBA00022448"/>
    </source>
</evidence>
<keyword evidence="4 9" id="KW-0812">Transmembrane</keyword>
<keyword evidence="3" id="KW-0813">Transport</keyword>
<dbReference type="InterPro" id="IPR023395">
    <property type="entry name" value="MCP_dom_sf"/>
</dbReference>
<evidence type="ECO:0000313" key="14">
    <source>
        <dbReference type="Proteomes" id="UP000799118"/>
    </source>
</evidence>
<dbReference type="PROSITE" id="PS50920">
    <property type="entry name" value="SOLCAR"/>
    <property type="match status" value="3"/>
</dbReference>
<feature type="domain" description="FAS1" evidence="12">
    <location>
        <begin position="30"/>
        <end position="203"/>
    </location>
</feature>
<protein>
    <recommendedName>
        <fullName evidence="12">FAS1 domain-containing protein</fullName>
    </recommendedName>
</protein>
<dbReference type="PANTHER" id="PTHR45624:SF4">
    <property type="entry name" value="CONGESTED-LIKE TRACHEA PROTEIN-RELATED"/>
    <property type="match status" value="1"/>
</dbReference>
<dbReference type="Pfam" id="PF02469">
    <property type="entry name" value="Fasciclin"/>
    <property type="match status" value="5"/>
</dbReference>
<evidence type="ECO:0000256" key="6">
    <source>
        <dbReference type="ARBA" id="ARBA00022989"/>
    </source>
</evidence>
<sequence>MFFRPLALLASLHFALAIQVVFPSNATISSPTIVDALNADPDYTSLLALLQRARLIPTLNKLNGSTLFAPTNDAIKRHSLWNSIPQDSNMVINDNVQEKLRQSLYYHLLNYTIHPEVESLMVLKTLHYPHVPVNPPSKEPPPSPPWLPIPGGTLGGEPQRLRLGARGENGYVGVDAFRNGGAQIVKGQVDAGNGAVLGISDVLDPPPDLAAVLSQHSSVSFFHEVLTPEIHKLLNSTPELTLFLPINEAWTTLDEYELIYLKSKYATDDLNRILNMHAVQKGVKWSDSFDPAINLTTIDGTTLEIVVAPEKTTISTAELIQPDIYASNGVLHLVSSLLIPEGALRLTPEKYLLSLNCSSFVTFIHETDLTFLINDTDTKYTILAPSDDVLSILSNEELPAPGSEEMKKLLRYHFIPGKMTPKKLRSGMLIETALEEPGLGGNRQVLSVEVGDETQKDNAWKSLRFGGATVLREPVEVNNNTLIYFISRPITPPSDAFDTVLPMLDLSLFIASVLSSSVGDKIRNTSSTSLLIPHNPAFERLGLLVSEYLLAASSKSDLEKVLLHHALSSVRYAETLQNGTQRTFATMEGSDLSISREKNGTVFVSASGGWAGMKAQLHTRDILTQTGVVHELSDILIPRSVELTIAKLMKAKGSTMVSMVTKAGLDWVLNGTAPPEGSWWAEKGFGKAGWVLLCPTDDAFKNYNLTELYDDKEKLVSIVSQHLIPSPSQSDKLITLPLDDDPLNNNRPLVLADSATYSTILSPTSAYGDLGARGTDSTDDWARVISWGRSTTGGGTGGVIQIDRLLLPYHPPWWTEFGTPLVVGVLGIFAILPASATADNIKSFVAGGFGGVCAVLVGHPFDLTKTRLQTASSGTYTGAIDVVKKTLARDGISGMYRGIVPPLLGVTPIFAVSFWAYDASKKIIFALTPKRTSETLSTAEIAAAGFMSAVPATAVTAPVERAKVLLQVQGQGGSEQKYKGVIDVMRHLYKEGGLRSIFRGSGATLARDGPGSAAYFAAYEVTKKALTPAGSSPSDLNLGVIIFSGGMAGVAMWALAIPPDVLKSRIQSAPTGTYSGFMDCARKTIAQDGAAALWKGFGPAMARAFPANAATFLGVEASRKLLDKFL</sequence>
<evidence type="ECO:0000313" key="13">
    <source>
        <dbReference type="EMBL" id="KAE9408258.1"/>
    </source>
</evidence>
<reference evidence="13" key="1">
    <citation type="journal article" date="2019" name="Environ. Microbiol.">
        <title>Fungal ecological strategies reflected in gene transcription - a case study of two litter decomposers.</title>
        <authorList>
            <person name="Barbi F."/>
            <person name="Kohler A."/>
            <person name="Barry K."/>
            <person name="Baskaran P."/>
            <person name="Daum C."/>
            <person name="Fauchery L."/>
            <person name="Ihrmark K."/>
            <person name="Kuo A."/>
            <person name="LaButti K."/>
            <person name="Lipzen A."/>
            <person name="Morin E."/>
            <person name="Grigoriev I.V."/>
            <person name="Henrissat B."/>
            <person name="Lindahl B."/>
            <person name="Martin F."/>
        </authorList>
    </citation>
    <scope>NUCLEOTIDE SEQUENCE</scope>
    <source>
        <strain evidence="13">JB14</strain>
    </source>
</reference>
<feature type="transmembrane region" description="Helical" evidence="10">
    <location>
        <begin position="1036"/>
        <end position="1057"/>
    </location>
</feature>
<evidence type="ECO:0000256" key="4">
    <source>
        <dbReference type="ARBA" id="ARBA00022692"/>
    </source>
</evidence>
<dbReference type="SMART" id="SM00554">
    <property type="entry name" value="FAS1"/>
    <property type="match status" value="5"/>
</dbReference>
<dbReference type="Proteomes" id="UP000799118">
    <property type="component" value="Unassembled WGS sequence"/>
</dbReference>
<dbReference type="InterPro" id="IPR036378">
    <property type="entry name" value="FAS1_dom_sf"/>
</dbReference>
<name>A0A6A4IG67_9AGAR</name>
<evidence type="ECO:0000256" key="7">
    <source>
        <dbReference type="ARBA" id="ARBA00023128"/>
    </source>
</evidence>
<dbReference type="PROSITE" id="PS50213">
    <property type="entry name" value="FAS1"/>
    <property type="match status" value="4"/>
</dbReference>
<evidence type="ECO:0000256" key="10">
    <source>
        <dbReference type="SAM" id="Phobius"/>
    </source>
</evidence>
<dbReference type="Gene3D" id="2.30.180.10">
    <property type="entry name" value="FAS1 domain"/>
    <property type="match status" value="5"/>
</dbReference>
<dbReference type="InterPro" id="IPR050567">
    <property type="entry name" value="Mitochondrial_Carrier"/>
</dbReference>
<dbReference type="SUPFAM" id="SSF103506">
    <property type="entry name" value="Mitochondrial carrier"/>
    <property type="match status" value="1"/>
</dbReference>
<dbReference type="GO" id="GO:0031966">
    <property type="term" value="C:mitochondrial membrane"/>
    <property type="evidence" value="ECO:0007669"/>
    <property type="project" value="UniProtKB-SubCell"/>
</dbReference>
<accession>A0A6A4IG67</accession>
<keyword evidence="14" id="KW-1185">Reference proteome</keyword>
<evidence type="ECO:0000256" key="1">
    <source>
        <dbReference type="ARBA" id="ARBA00004225"/>
    </source>
</evidence>
<keyword evidence="8 9" id="KW-0472">Membrane</keyword>
<feature type="domain" description="FAS1" evidence="12">
    <location>
        <begin position="344"/>
        <end position="490"/>
    </location>
</feature>
<feature type="transmembrane region" description="Helical" evidence="10">
    <location>
        <begin position="899"/>
        <end position="917"/>
    </location>
</feature>
<dbReference type="Gene3D" id="1.50.40.10">
    <property type="entry name" value="Mitochondrial carrier domain"/>
    <property type="match status" value="2"/>
</dbReference>
<feature type="transmembrane region" description="Helical" evidence="10">
    <location>
        <begin position="813"/>
        <end position="832"/>
    </location>
</feature>
<proteinExistence type="inferred from homology"/>